<dbReference type="Proteomes" id="UP000010556">
    <property type="component" value="Unassembled WGS sequence"/>
</dbReference>
<evidence type="ECO:0000256" key="1">
    <source>
        <dbReference type="SAM" id="MobiDB-lite"/>
    </source>
</evidence>
<feature type="compositionally biased region" description="Polar residues" evidence="1">
    <location>
        <begin position="20"/>
        <end position="29"/>
    </location>
</feature>
<proteinExistence type="predicted"/>
<dbReference type="AlphaFoldDB" id="L5M5T8"/>
<sequence>MSIKDTRVRRRAGGAHGQDRSGQGHSESNPACSAIALKAHLHCCDTSSSLLSVSPTPRPGTRLGTASPQLFAKAEMEA</sequence>
<dbReference type="EMBL" id="KB103525">
    <property type="protein sequence ID" value="ELK33979.1"/>
    <property type="molecule type" value="Genomic_DNA"/>
</dbReference>
<organism evidence="2 3">
    <name type="scientific">Myotis davidii</name>
    <name type="common">David's myotis</name>
    <dbReference type="NCBI Taxonomy" id="225400"/>
    <lineage>
        <taxon>Eukaryota</taxon>
        <taxon>Metazoa</taxon>
        <taxon>Chordata</taxon>
        <taxon>Craniata</taxon>
        <taxon>Vertebrata</taxon>
        <taxon>Euteleostomi</taxon>
        <taxon>Mammalia</taxon>
        <taxon>Eutheria</taxon>
        <taxon>Laurasiatheria</taxon>
        <taxon>Chiroptera</taxon>
        <taxon>Yangochiroptera</taxon>
        <taxon>Vespertilionidae</taxon>
        <taxon>Myotis</taxon>
    </lineage>
</organism>
<protein>
    <submittedName>
        <fullName evidence="2">Uncharacterized protein</fullName>
    </submittedName>
</protein>
<reference evidence="3" key="1">
    <citation type="journal article" date="2013" name="Science">
        <title>Comparative analysis of bat genomes provides insight into the evolution of flight and immunity.</title>
        <authorList>
            <person name="Zhang G."/>
            <person name="Cowled C."/>
            <person name="Shi Z."/>
            <person name="Huang Z."/>
            <person name="Bishop-Lilly K.A."/>
            <person name="Fang X."/>
            <person name="Wynne J.W."/>
            <person name="Xiong Z."/>
            <person name="Baker M.L."/>
            <person name="Zhao W."/>
            <person name="Tachedjian M."/>
            <person name="Zhu Y."/>
            <person name="Zhou P."/>
            <person name="Jiang X."/>
            <person name="Ng J."/>
            <person name="Yang L."/>
            <person name="Wu L."/>
            <person name="Xiao J."/>
            <person name="Feng Y."/>
            <person name="Chen Y."/>
            <person name="Sun X."/>
            <person name="Zhang Y."/>
            <person name="Marsh G.A."/>
            <person name="Crameri G."/>
            <person name="Broder C.C."/>
            <person name="Frey K.G."/>
            <person name="Wang L.F."/>
            <person name="Wang J."/>
        </authorList>
    </citation>
    <scope>NUCLEOTIDE SEQUENCE [LARGE SCALE GENOMIC DNA]</scope>
</reference>
<accession>L5M5T8</accession>
<gene>
    <name evidence="2" type="ORF">MDA_GLEAN10010579</name>
</gene>
<name>L5M5T8_MYODS</name>
<feature type="region of interest" description="Disordered" evidence="1">
    <location>
        <begin position="49"/>
        <end position="78"/>
    </location>
</feature>
<feature type="region of interest" description="Disordered" evidence="1">
    <location>
        <begin position="1"/>
        <end position="29"/>
    </location>
</feature>
<evidence type="ECO:0000313" key="3">
    <source>
        <dbReference type="Proteomes" id="UP000010556"/>
    </source>
</evidence>
<evidence type="ECO:0000313" key="2">
    <source>
        <dbReference type="EMBL" id="ELK33979.1"/>
    </source>
</evidence>
<keyword evidence="3" id="KW-1185">Reference proteome</keyword>